<accession>A0A9X3BUG8</accession>
<evidence type="ECO:0000256" key="1">
    <source>
        <dbReference type="ARBA" id="ARBA00023125"/>
    </source>
</evidence>
<dbReference type="EMBL" id="JACKSJ010000093">
    <property type="protein sequence ID" value="MCV7170688.1"/>
    <property type="molecule type" value="Genomic_DNA"/>
</dbReference>
<proteinExistence type="predicted"/>
<name>A0A9X3BUG8_9MYCO</name>
<keyword evidence="5" id="KW-1185">Reference proteome</keyword>
<evidence type="ECO:0000259" key="3">
    <source>
        <dbReference type="PROSITE" id="PS50977"/>
    </source>
</evidence>
<dbReference type="Pfam" id="PF00440">
    <property type="entry name" value="TetR_N"/>
    <property type="match status" value="1"/>
</dbReference>
<evidence type="ECO:0000256" key="2">
    <source>
        <dbReference type="PROSITE-ProRule" id="PRU00335"/>
    </source>
</evidence>
<organism evidence="4 5">
    <name type="scientific">[Mycobacterium] manitobense</name>
    <dbReference type="NCBI Taxonomy" id="190147"/>
    <lineage>
        <taxon>Bacteria</taxon>
        <taxon>Bacillati</taxon>
        <taxon>Actinomycetota</taxon>
        <taxon>Actinomycetes</taxon>
        <taxon>Mycobacteriales</taxon>
        <taxon>Mycobacteriaceae</taxon>
        <taxon>Mycolicibacterium</taxon>
    </lineage>
</organism>
<dbReference type="PANTHER" id="PTHR30055">
    <property type="entry name" value="HTH-TYPE TRANSCRIPTIONAL REGULATOR RUTR"/>
    <property type="match status" value="1"/>
</dbReference>
<dbReference type="RefSeq" id="WP_264012868.1">
    <property type="nucleotide sequence ID" value="NZ_JACKSJ010000093.1"/>
</dbReference>
<evidence type="ECO:0000313" key="4">
    <source>
        <dbReference type="EMBL" id="MCV7170688.1"/>
    </source>
</evidence>
<reference evidence="4" key="2">
    <citation type="journal article" date="2022" name="BMC Genomics">
        <title>Comparative genome analysis of mycobacteria focusing on tRNA and non-coding RNA.</title>
        <authorList>
            <person name="Behra P.R.K."/>
            <person name="Pettersson B.M.F."/>
            <person name="Ramesh M."/>
            <person name="Das S."/>
            <person name="Dasgupta S."/>
            <person name="Kirsebom L.A."/>
        </authorList>
    </citation>
    <scope>NUCLEOTIDE SEQUENCE</scope>
    <source>
        <strain evidence="4">DSM 44615</strain>
    </source>
</reference>
<dbReference type="InterPro" id="IPR050109">
    <property type="entry name" value="HTH-type_TetR-like_transc_reg"/>
</dbReference>
<comment type="caution">
    <text evidence="4">The sequence shown here is derived from an EMBL/GenBank/DDBJ whole genome shotgun (WGS) entry which is preliminary data.</text>
</comment>
<dbReference type="PANTHER" id="PTHR30055:SF153">
    <property type="entry name" value="HTH-TYPE TRANSCRIPTIONAL REPRESSOR RV3405C"/>
    <property type="match status" value="1"/>
</dbReference>
<dbReference type="InterPro" id="IPR009057">
    <property type="entry name" value="Homeodomain-like_sf"/>
</dbReference>
<reference evidence="4" key="1">
    <citation type="submission" date="2020-07" db="EMBL/GenBank/DDBJ databases">
        <authorList>
            <person name="Pettersson B.M.F."/>
            <person name="Behra P.R.K."/>
            <person name="Ramesh M."/>
            <person name="Das S."/>
            <person name="Dasgupta S."/>
            <person name="Kirsebom L.A."/>
        </authorList>
    </citation>
    <scope>NUCLEOTIDE SEQUENCE</scope>
    <source>
        <strain evidence="4">DSM 44615</strain>
    </source>
</reference>
<dbReference type="Gene3D" id="1.10.357.10">
    <property type="entry name" value="Tetracycline Repressor, domain 2"/>
    <property type="match status" value="1"/>
</dbReference>
<dbReference type="Proteomes" id="UP001140293">
    <property type="component" value="Unassembled WGS sequence"/>
</dbReference>
<dbReference type="PROSITE" id="PS50977">
    <property type="entry name" value="HTH_TETR_2"/>
    <property type="match status" value="1"/>
</dbReference>
<feature type="domain" description="HTH tetR-type" evidence="3">
    <location>
        <begin position="22"/>
        <end position="82"/>
    </location>
</feature>
<dbReference type="AlphaFoldDB" id="A0A9X3BUG8"/>
<dbReference type="SUPFAM" id="SSF46689">
    <property type="entry name" value="Homeodomain-like"/>
    <property type="match status" value="1"/>
</dbReference>
<dbReference type="InterPro" id="IPR001647">
    <property type="entry name" value="HTH_TetR"/>
</dbReference>
<feature type="DNA-binding region" description="H-T-H motif" evidence="2">
    <location>
        <begin position="45"/>
        <end position="64"/>
    </location>
</feature>
<dbReference type="GO" id="GO:0000976">
    <property type="term" value="F:transcription cis-regulatory region binding"/>
    <property type="evidence" value="ECO:0007669"/>
    <property type="project" value="TreeGrafter"/>
</dbReference>
<dbReference type="GO" id="GO:0003700">
    <property type="term" value="F:DNA-binding transcription factor activity"/>
    <property type="evidence" value="ECO:0007669"/>
    <property type="project" value="TreeGrafter"/>
</dbReference>
<gene>
    <name evidence="4" type="ORF">H7I41_12260</name>
</gene>
<sequence length="213" mass="23207">MSASEFAILVGQAAGGHTPDPDTTRDRILDAALAEAAAVGLDRVTVEDVVRRSKLGRMTVYRRFPRRDDMNQALRLREIQRFLAAVAAGIDRAENRRSRVSEAFVAAVTFAQQHPLLRRLAITDPGLALETVAANDNEILSMGAAFIAREIHGDAPGEPSQRVRWVADTFARLFITYLGAPPADPAVNDEAQLRRFADDVLTPVVENAVGDAH</sequence>
<evidence type="ECO:0000313" key="5">
    <source>
        <dbReference type="Proteomes" id="UP001140293"/>
    </source>
</evidence>
<keyword evidence="1 2" id="KW-0238">DNA-binding</keyword>
<protein>
    <submittedName>
        <fullName evidence="4">TetR/AcrR family transcriptional regulator</fullName>
    </submittedName>
</protein>